<sequence length="124" mass="13155">RVTRYTKDGKIQLTAQGRTGNTNVTIRLAGGAVKRINVKVQSGTVKTTAIRVSFTKATLKAGTKKTISTTVTPSTSQEKVTYTTSNKNIATVTANGIITARKRGTAKITVKSGSKKQSITITVK</sequence>
<feature type="domain" description="BIG2" evidence="1">
    <location>
        <begin position="46"/>
        <end position="122"/>
    </location>
</feature>
<accession>A0ABV1AMJ2</accession>
<keyword evidence="3" id="KW-1185">Reference proteome</keyword>
<feature type="non-terminal residue" evidence="2">
    <location>
        <position position="1"/>
    </location>
</feature>
<evidence type="ECO:0000313" key="2">
    <source>
        <dbReference type="EMBL" id="MEQ2359012.1"/>
    </source>
</evidence>
<gene>
    <name evidence="2" type="ORF">WMO75_11870</name>
</gene>
<dbReference type="InterPro" id="IPR008964">
    <property type="entry name" value="Invasin/intimin_cell_adhesion"/>
</dbReference>
<name>A0ABV1AMJ2_9FIRM</name>
<dbReference type="InterPro" id="IPR003343">
    <property type="entry name" value="Big_2"/>
</dbReference>
<dbReference type="EMBL" id="JBBMEI010000036">
    <property type="protein sequence ID" value="MEQ2359012.1"/>
    <property type="molecule type" value="Genomic_DNA"/>
</dbReference>
<comment type="caution">
    <text evidence="2">The sequence shown here is derived from an EMBL/GenBank/DDBJ whole genome shotgun (WGS) entry which is preliminary data.</text>
</comment>
<proteinExistence type="predicted"/>
<evidence type="ECO:0000313" key="3">
    <source>
        <dbReference type="Proteomes" id="UP001446032"/>
    </source>
</evidence>
<dbReference type="Pfam" id="PF02368">
    <property type="entry name" value="Big_2"/>
    <property type="match status" value="1"/>
</dbReference>
<protein>
    <submittedName>
        <fullName evidence="2">Ig-like domain-containing protein</fullName>
    </submittedName>
</protein>
<dbReference type="SUPFAM" id="SSF49373">
    <property type="entry name" value="Invasin/intimin cell-adhesion fragments"/>
    <property type="match status" value="1"/>
</dbReference>
<dbReference type="SMART" id="SM00635">
    <property type="entry name" value="BID_2"/>
    <property type="match status" value="1"/>
</dbReference>
<dbReference type="RefSeq" id="WP_349078080.1">
    <property type="nucleotide sequence ID" value="NZ_JBBMEI010000036.1"/>
</dbReference>
<reference evidence="2 3" key="1">
    <citation type="submission" date="2024-03" db="EMBL/GenBank/DDBJ databases">
        <title>Human intestinal bacterial collection.</title>
        <authorList>
            <person name="Pauvert C."/>
            <person name="Hitch T.C.A."/>
            <person name="Clavel T."/>
        </authorList>
    </citation>
    <scope>NUCLEOTIDE SEQUENCE [LARGE SCALE GENOMIC DNA]</scope>
    <source>
        <strain evidence="2 3">CLA-AA-H95</strain>
    </source>
</reference>
<organism evidence="2 3">
    <name type="scientific">Blautia intestinihominis</name>
    <dbReference type="NCBI Taxonomy" id="3133152"/>
    <lineage>
        <taxon>Bacteria</taxon>
        <taxon>Bacillati</taxon>
        <taxon>Bacillota</taxon>
        <taxon>Clostridia</taxon>
        <taxon>Lachnospirales</taxon>
        <taxon>Lachnospiraceae</taxon>
        <taxon>Blautia</taxon>
    </lineage>
</organism>
<dbReference type="Gene3D" id="2.60.40.1080">
    <property type="match status" value="1"/>
</dbReference>
<evidence type="ECO:0000259" key="1">
    <source>
        <dbReference type="SMART" id="SM00635"/>
    </source>
</evidence>
<dbReference type="Proteomes" id="UP001446032">
    <property type="component" value="Unassembled WGS sequence"/>
</dbReference>